<accession>A0A183T5P7</accession>
<dbReference type="AlphaFoldDB" id="A0A183T5P7"/>
<dbReference type="Proteomes" id="UP000275846">
    <property type="component" value="Unassembled WGS sequence"/>
</dbReference>
<organism evidence="3">
    <name type="scientific">Schistocephalus solidus</name>
    <name type="common">Tapeworm</name>
    <dbReference type="NCBI Taxonomy" id="70667"/>
    <lineage>
        <taxon>Eukaryota</taxon>
        <taxon>Metazoa</taxon>
        <taxon>Spiralia</taxon>
        <taxon>Lophotrochozoa</taxon>
        <taxon>Platyhelminthes</taxon>
        <taxon>Cestoda</taxon>
        <taxon>Eucestoda</taxon>
        <taxon>Diphyllobothriidea</taxon>
        <taxon>Diphyllobothriidae</taxon>
        <taxon>Schistocephalus</taxon>
    </lineage>
</organism>
<sequence length="72" mass="7910">MPIKPTLPRFPYDSWTVGSNVLNWSGYEASILPPTYAVACDSPSEGDIANAIRKLRNNKALVEDGIRAGIYK</sequence>
<name>A0A183T5P7_SCHSO</name>
<evidence type="ECO:0000313" key="1">
    <source>
        <dbReference type="EMBL" id="VDL98180.1"/>
    </source>
</evidence>
<gene>
    <name evidence="1" type="ORF">SSLN_LOCUS11795</name>
</gene>
<evidence type="ECO:0000313" key="3">
    <source>
        <dbReference type="WBParaSite" id="SSLN_0001224201-mRNA-1"/>
    </source>
</evidence>
<proteinExistence type="predicted"/>
<evidence type="ECO:0000313" key="2">
    <source>
        <dbReference type="Proteomes" id="UP000275846"/>
    </source>
</evidence>
<dbReference type="EMBL" id="UYSU01036803">
    <property type="protein sequence ID" value="VDL98180.1"/>
    <property type="molecule type" value="Genomic_DNA"/>
</dbReference>
<reference evidence="3" key="1">
    <citation type="submission" date="2016-06" db="UniProtKB">
        <authorList>
            <consortium name="WormBaseParasite"/>
        </authorList>
    </citation>
    <scope>IDENTIFICATION</scope>
</reference>
<protein>
    <submittedName>
        <fullName evidence="3">PBPb domain-containing protein</fullName>
    </submittedName>
</protein>
<reference evidence="1 2" key="2">
    <citation type="submission" date="2018-11" db="EMBL/GenBank/DDBJ databases">
        <authorList>
            <consortium name="Pathogen Informatics"/>
        </authorList>
    </citation>
    <scope>NUCLEOTIDE SEQUENCE [LARGE SCALE GENOMIC DNA]</scope>
    <source>
        <strain evidence="1 2">NST_G2</strain>
    </source>
</reference>
<dbReference type="OrthoDB" id="407509at2759"/>
<dbReference type="WBParaSite" id="SSLN_0001224201-mRNA-1">
    <property type="protein sequence ID" value="SSLN_0001224201-mRNA-1"/>
    <property type="gene ID" value="SSLN_0001224201"/>
</dbReference>
<keyword evidence="2" id="KW-1185">Reference proteome</keyword>